<accession>A0ACB5UQQ5</accession>
<dbReference type="EMBL" id="BTPU01000084">
    <property type="protein sequence ID" value="GMQ64833.1"/>
    <property type="molecule type" value="Genomic_DNA"/>
</dbReference>
<dbReference type="Proteomes" id="UP001374599">
    <property type="component" value="Unassembled WGS sequence"/>
</dbReference>
<protein>
    <submittedName>
        <fullName evidence="1">Pyridoxal phosphate-dependent aminotransferase</fullName>
    </submittedName>
</protein>
<keyword evidence="2" id="KW-1185">Reference proteome</keyword>
<evidence type="ECO:0000313" key="1">
    <source>
        <dbReference type="EMBL" id="GMQ64833.1"/>
    </source>
</evidence>
<organism evidence="1 2">
    <name type="scientific">Vallitalea maricola</name>
    <dbReference type="NCBI Taxonomy" id="3074433"/>
    <lineage>
        <taxon>Bacteria</taxon>
        <taxon>Bacillati</taxon>
        <taxon>Bacillota</taxon>
        <taxon>Clostridia</taxon>
        <taxon>Lachnospirales</taxon>
        <taxon>Vallitaleaceae</taxon>
        <taxon>Vallitalea</taxon>
    </lineage>
</organism>
<name>A0ACB5UQQ5_9FIRM</name>
<reference evidence="1" key="1">
    <citation type="submission" date="2023-09" db="EMBL/GenBank/DDBJ databases">
        <title>Vallitalea sediminicola and Vallitalea maricola sp. nov., anaerobic bacteria isolated from marine sediment.</title>
        <authorList>
            <person name="Hirano S."/>
            <person name="Maeda A."/>
            <person name="Terahara T."/>
            <person name="Mori K."/>
            <person name="Hamada M."/>
            <person name="Matsumoto R."/>
            <person name="Kobayashi T."/>
        </authorList>
    </citation>
    <scope>NUCLEOTIDE SEQUENCE</scope>
    <source>
        <strain evidence="1">AN17-2</strain>
    </source>
</reference>
<keyword evidence="1" id="KW-0032">Aminotransferase</keyword>
<gene>
    <name evidence="1" type="ORF">AN2V17_40730</name>
</gene>
<keyword evidence="1" id="KW-0808">Transferase</keyword>
<proteinExistence type="predicted"/>
<comment type="caution">
    <text evidence="1">The sequence shown here is derived from an EMBL/GenBank/DDBJ whole genome shotgun (WGS) entry which is preliminary data.</text>
</comment>
<evidence type="ECO:0000313" key="2">
    <source>
        <dbReference type="Proteomes" id="UP001374599"/>
    </source>
</evidence>
<sequence length="392" mass="45371">MKYNFDTIIDRKGTNSLKWEPEKLKEYFGEEDMLPLWVADMDFKTPQPIIDTIVERAKHGIYGYSVRLDEYYASVINWQKKRHNWNVEKDSIVYTPGIVPAINYIIQAFCSTGDKVIIQTPVYYPFKKSIINNDCKVVDNPLIYDGEKYNIDFKDFEEKAKDEKVKIFILCSPHNPVGRVWTKEELVKIGKICIENNVLVVSDEIHNDLILGNNEHTVFANINEEFADNSIICTAPSKTFNIPGLETSHIIIRSKEIRDKYKHILIKNSISGHNPMSIAALKAAYNEGEDWLEQLLLYLEDNLNFMENYLINNMKDVRLIRPQATYLAWLDFRLIEKDNKKLEDLIFHQAKVALDSGNWFGDNGSGFMRVNFACPRAILKEALDRICSAINN</sequence>